<proteinExistence type="predicted"/>
<dbReference type="Pfam" id="PF00498">
    <property type="entry name" value="FHA"/>
    <property type="match status" value="1"/>
</dbReference>
<feature type="compositionally biased region" description="Basic and acidic residues" evidence="1">
    <location>
        <begin position="52"/>
        <end position="74"/>
    </location>
</feature>
<dbReference type="Gene3D" id="2.60.200.20">
    <property type="match status" value="1"/>
</dbReference>
<evidence type="ECO:0000256" key="1">
    <source>
        <dbReference type="SAM" id="MobiDB-lite"/>
    </source>
</evidence>
<feature type="compositionally biased region" description="Basic and acidic residues" evidence="1">
    <location>
        <begin position="138"/>
        <end position="205"/>
    </location>
</feature>
<evidence type="ECO:0000313" key="4">
    <source>
        <dbReference type="Proteomes" id="UP001642483"/>
    </source>
</evidence>
<dbReference type="SUPFAM" id="SSF49879">
    <property type="entry name" value="SMAD/FHA domain"/>
    <property type="match status" value="1"/>
</dbReference>
<feature type="region of interest" description="Disordered" evidence="1">
    <location>
        <begin position="1"/>
        <end position="213"/>
    </location>
</feature>
<evidence type="ECO:0000313" key="3">
    <source>
        <dbReference type="EMBL" id="CAK8672483.1"/>
    </source>
</evidence>
<accession>A0ABP0F3B1</accession>
<feature type="domain" description="FHA" evidence="2">
    <location>
        <begin position="262"/>
        <end position="324"/>
    </location>
</feature>
<dbReference type="InterPro" id="IPR008984">
    <property type="entry name" value="SMAD_FHA_dom_sf"/>
</dbReference>
<dbReference type="SMART" id="SM00240">
    <property type="entry name" value="FHA"/>
    <property type="match status" value="1"/>
</dbReference>
<dbReference type="PROSITE" id="PS50006">
    <property type="entry name" value="FHA_DOMAIN"/>
    <property type="match status" value="1"/>
</dbReference>
<keyword evidence="4" id="KW-1185">Reference proteome</keyword>
<sequence length="370" mass="44337">MPKQVRQNISDSEEYSGKHKKHKKEKEIHDSEKTKRKPKQYASDLNDSSPDVCKHSKQHDPKEERRRCDISPEMKRRHNYRNAHKSEARKTSRSPDERSRKRLYRDDNRDRHRDIDIKKEEDFDRRQEELSRRRRDRPYRQHRPDIHVKQERHDRGYSRSRNADRNERGRHDDQRREEWERRQRTGETEKAFKNDEEKPTEKEKPNLGLSGALTEDTNTFRGVVIKYNEPPEARIPKKKWRLYPFKGTEALKTLHLHRQSAFLLGRQRRIADIPVDHPSCSKQHAVLQFRMIEEETDGVLRRKVKPYIIDLAAANGTYVNNEKIEAQRYVELKEQDVLKFGFSSREYVLLHDKSDTSVVDDESGAEDEED</sequence>
<reference evidence="3 4" key="1">
    <citation type="submission" date="2024-02" db="EMBL/GenBank/DDBJ databases">
        <authorList>
            <person name="Daric V."/>
            <person name="Darras S."/>
        </authorList>
    </citation>
    <scope>NUCLEOTIDE SEQUENCE [LARGE SCALE GENOMIC DNA]</scope>
</reference>
<evidence type="ECO:0000259" key="2">
    <source>
        <dbReference type="PROSITE" id="PS50006"/>
    </source>
</evidence>
<dbReference type="InterPro" id="IPR050923">
    <property type="entry name" value="Cell_Proc_Reg/RNA_Proc"/>
</dbReference>
<gene>
    <name evidence="3" type="ORF">CVLEPA_LOCUS1428</name>
</gene>
<dbReference type="EMBL" id="CAWYQH010000001">
    <property type="protein sequence ID" value="CAK8672483.1"/>
    <property type="molecule type" value="Genomic_DNA"/>
</dbReference>
<dbReference type="Proteomes" id="UP001642483">
    <property type="component" value="Unassembled WGS sequence"/>
</dbReference>
<protein>
    <recommendedName>
        <fullName evidence="2">FHA domain-containing protein</fullName>
    </recommendedName>
</protein>
<name>A0ABP0F3B1_CLALP</name>
<dbReference type="PANTHER" id="PTHR23308">
    <property type="entry name" value="NUCLEAR INHIBITOR OF PROTEIN PHOSPHATASE-1"/>
    <property type="match status" value="1"/>
</dbReference>
<dbReference type="InterPro" id="IPR000253">
    <property type="entry name" value="FHA_dom"/>
</dbReference>
<organism evidence="3 4">
    <name type="scientific">Clavelina lepadiformis</name>
    <name type="common">Light-bulb sea squirt</name>
    <name type="synonym">Ascidia lepadiformis</name>
    <dbReference type="NCBI Taxonomy" id="159417"/>
    <lineage>
        <taxon>Eukaryota</taxon>
        <taxon>Metazoa</taxon>
        <taxon>Chordata</taxon>
        <taxon>Tunicata</taxon>
        <taxon>Ascidiacea</taxon>
        <taxon>Aplousobranchia</taxon>
        <taxon>Clavelinidae</taxon>
        <taxon>Clavelina</taxon>
    </lineage>
</organism>
<comment type="caution">
    <text evidence="3">The sequence shown here is derived from an EMBL/GenBank/DDBJ whole genome shotgun (WGS) entry which is preliminary data.</text>
</comment>
<feature type="compositionally biased region" description="Basic and acidic residues" evidence="1">
    <location>
        <begin position="84"/>
        <end position="131"/>
    </location>
</feature>
<feature type="compositionally biased region" description="Polar residues" evidence="1">
    <location>
        <begin position="1"/>
        <end position="10"/>
    </location>
</feature>